<organism evidence="1 2">
    <name type="scientific">Kibdelosporangium aridum</name>
    <dbReference type="NCBI Taxonomy" id="2030"/>
    <lineage>
        <taxon>Bacteria</taxon>
        <taxon>Bacillati</taxon>
        <taxon>Actinomycetota</taxon>
        <taxon>Actinomycetes</taxon>
        <taxon>Pseudonocardiales</taxon>
        <taxon>Pseudonocardiaceae</taxon>
        <taxon>Kibdelosporangium</taxon>
    </lineage>
</organism>
<name>A0A1W2FX03_KIBAR</name>
<dbReference type="OrthoDB" id="152626at2070"/>
<keyword evidence="2" id="KW-1185">Reference proteome</keyword>
<gene>
    <name evidence="1" type="ORF">SAMN05661093_10080</name>
</gene>
<reference evidence="1 2" key="1">
    <citation type="submission" date="2017-04" db="EMBL/GenBank/DDBJ databases">
        <authorList>
            <person name="Afonso C.L."/>
            <person name="Miller P.J."/>
            <person name="Scott M.A."/>
            <person name="Spackman E."/>
            <person name="Goraichik I."/>
            <person name="Dimitrov K.M."/>
            <person name="Suarez D.L."/>
            <person name="Swayne D.E."/>
        </authorList>
    </citation>
    <scope>NUCLEOTIDE SEQUENCE [LARGE SCALE GENOMIC DNA]</scope>
    <source>
        <strain evidence="1 2">DSM 43828</strain>
    </source>
</reference>
<evidence type="ECO:0000313" key="2">
    <source>
        <dbReference type="Proteomes" id="UP000192674"/>
    </source>
</evidence>
<accession>A0A1W2FX03</accession>
<protein>
    <submittedName>
        <fullName evidence="1">Uncharacterized protein</fullName>
    </submittedName>
</protein>
<proteinExistence type="predicted"/>
<dbReference type="EMBL" id="FWXV01000014">
    <property type="protein sequence ID" value="SMD26497.1"/>
    <property type="molecule type" value="Genomic_DNA"/>
</dbReference>
<dbReference type="Proteomes" id="UP000192674">
    <property type="component" value="Unassembled WGS sequence"/>
</dbReference>
<dbReference type="RefSeq" id="WP_084434231.1">
    <property type="nucleotide sequence ID" value="NZ_FWXV01000014.1"/>
</dbReference>
<dbReference type="AlphaFoldDB" id="A0A1W2FX03"/>
<evidence type="ECO:0000313" key="1">
    <source>
        <dbReference type="EMBL" id="SMD26497.1"/>
    </source>
</evidence>
<sequence>MGSPKLWMLALIAVLVAGVLVSTGAFTDPPKAFCPDEYDSDDVANLSQLDDRAEPLAPAGPRPMLIFEVHNEEPLLARADTPEDGEATDITRESGSLPDSWYAKDKVQLLVCQYRHHVGDGPSDQCAGIPVLAATYTYKIYAAGTKDLLGTFDIKGDKKSCFGIIVSRKGAEPREVFEPDMPEVFNRLRQYAEPASTPA</sequence>